<keyword evidence="4 6" id="KW-1133">Transmembrane helix</keyword>
<feature type="transmembrane region" description="Helical" evidence="6">
    <location>
        <begin position="275"/>
        <end position="295"/>
    </location>
</feature>
<dbReference type="PANTHER" id="PTHR35791:SF1">
    <property type="entry name" value="UPF0754 MEMBRANE PROTEIN YHEB"/>
    <property type="match status" value="1"/>
</dbReference>
<evidence type="ECO:0000256" key="4">
    <source>
        <dbReference type="ARBA" id="ARBA00022989"/>
    </source>
</evidence>
<evidence type="ECO:0000256" key="6">
    <source>
        <dbReference type="SAM" id="Phobius"/>
    </source>
</evidence>
<dbReference type="STRING" id="1120918.SAMN05216249_10176"/>
<keyword evidence="3 6" id="KW-0812">Transmembrane</keyword>
<dbReference type="InterPro" id="IPR007383">
    <property type="entry name" value="DUF445"/>
</dbReference>
<dbReference type="EMBL" id="FOJY01000001">
    <property type="protein sequence ID" value="SFA69574.1"/>
    <property type="molecule type" value="Genomic_DNA"/>
</dbReference>
<feature type="transmembrane region" description="Helical" evidence="6">
    <location>
        <begin position="6"/>
        <end position="24"/>
    </location>
</feature>
<sequence>MNYKLFLGPVLGAAIGYFTNYLAVKMLFYPRKEVYLFGKKLPFTPGAIPKGKPRLAKAVGNIVAGSLLTKDDLKERLNSPDLKGKIIKNINEKMSISIKEAGVKLAGSKQDFENSLLTIQHSLSMEVVDTLKKIDIGKIIAEEGSRILKEKTEGTMISMFISDELIQSFTEPIGSEIERFIDERGYDYVSPVVTEKIDDLTMLSISQIGEKFEISQDRGEKLISEEIDYLFEKYIDIIFEKINIAEIVEEKINSMDVIELEKMVLEVMKNELDTIVNLGALIGFILGLLNILINIL</sequence>
<dbReference type="RefSeq" id="WP_092869799.1">
    <property type="nucleotide sequence ID" value="NZ_FOJY01000001.1"/>
</dbReference>
<evidence type="ECO:0000313" key="7">
    <source>
        <dbReference type="EMBL" id="SFA69574.1"/>
    </source>
</evidence>
<dbReference type="GO" id="GO:0012505">
    <property type="term" value="C:endomembrane system"/>
    <property type="evidence" value="ECO:0007669"/>
    <property type="project" value="UniProtKB-SubCell"/>
</dbReference>
<reference evidence="7 8" key="1">
    <citation type="submission" date="2016-10" db="EMBL/GenBank/DDBJ databases">
        <authorList>
            <person name="de Groot N.N."/>
        </authorList>
    </citation>
    <scope>NUCLEOTIDE SEQUENCE [LARGE SCALE GENOMIC DNA]</scope>
    <source>
        <strain evidence="7 8">DSM 5522</strain>
    </source>
</reference>
<proteinExistence type="inferred from homology"/>
<organism evidence="7 8">
    <name type="scientific">Acetitomaculum ruminis DSM 5522</name>
    <dbReference type="NCBI Taxonomy" id="1120918"/>
    <lineage>
        <taxon>Bacteria</taxon>
        <taxon>Bacillati</taxon>
        <taxon>Bacillota</taxon>
        <taxon>Clostridia</taxon>
        <taxon>Lachnospirales</taxon>
        <taxon>Lachnospiraceae</taxon>
        <taxon>Acetitomaculum</taxon>
    </lineage>
</organism>
<dbReference type="PANTHER" id="PTHR35791">
    <property type="entry name" value="UPF0754 MEMBRANE PROTEIN YHEB"/>
    <property type="match status" value="1"/>
</dbReference>
<name>A0A1I0UZQ0_9FIRM</name>
<dbReference type="AlphaFoldDB" id="A0A1I0UZQ0"/>
<dbReference type="OrthoDB" id="9787430at2"/>
<dbReference type="Pfam" id="PF04286">
    <property type="entry name" value="DUF445"/>
    <property type="match status" value="2"/>
</dbReference>
<gene>
    <name evidence="7" type="ORF">SAMN05216249_10176</name>
</gene>
<keyword evidence="8" id="KW-1185">Reference proteome</keyword>
<evidence type="ECO:0000256" key="2">
    <source>
        <dbReference type="ARBA" id="ARBA00008053"/>
    </source>
</evidence>
<dbReference type="Proteomes" id="UP000198838">
    <property type="component" value="Unassembled WGS sequence"/>
</dbReference>
<comment type="subcellular location">
    <subcellularLocation>
        <location evidence="1">Endomembrane system</location>
    </subcellularLocation>
</comment>
<evidence type="ECO:0000256" key="1">
    <source>
        <dbReference type="ARBA" id="ARBA00004308"/>
    </source>
</evidence>
<protein>
    <submittedName>
        <fullName evidence="7">Uncharacterized membrane protein YheB, UPF0754 family</fullName>
    </submittedName>
</protein>
<accession>A0A1I0UZQ0</accession>
<keyword evidence="5 6" id="KW-0472">Membrane</keyword>
<evidence type="ECO:0000256" key="3">
    <source>
        <dbReference type="ARBA" id="ARBA00022692"/>
    </source>
</evidence>
<evidence type="ECO:0000256" key="5">
    <source>
        <dbReference type="ARBA" id="ARBA00023136"/>
    </source>
</evidence>
<evidence type="ECO:0000313" key="8">
    <source>
        <dbReference type="Proteomes" id="UP000198838"/>
    </source>
</evidence>
<comment type="similarity">
    <text evidence="2">Belongs to the UPF0754 family.</text>
</comment>